<dbReference type="EMBL" id="BNAW01000004">
    <property type="protein sequence ID" value="GHG01867.1"/>
    <property type="molecule type" value="Genomic_DNA"/>
</dbReference>
<protein>
    <submittedName>
        <fullName evidence="3">Alkyl hydroperoxide reductase AhpD</fullName>
    </submittedName>
</protein>
<dbReference type="InterPro" id="IPR004675">
    <property type="entry name" value="AhpD_core"/>
</dbReference>
<dbReference type="SUPFAM" id="SSF69118">
    <property type="entry name" value="AhpD-like"/>
    <property type="match status" value="1"/>
</dbReference>
<feature type="region of interest" description="Disordered" evidence="1">
    <location>
        <begin position="360"/>
        <end position="389"/>
    </location>
</feature>
<comment type="caution">
    <text evidence="3">The sequence shown here is derived from an EMBL/GenBank/DDBJ whole genome shotgun (WGS) entry which is preliminary data.</text>
</comment>
<gene>
    <name evidence="3" type="ORF">GCM10017567_16510</name>
</gene>
<sequence length="389" mass="40685">MHGYFELALLGMWEREFSVEGRTMTPGLVRLALRRTVRDVKHVEAVRPRRARGLVREVYRQVERDFGMLAPPIALHSASPEVLAAAWLMLRESLVAGGAASRAGKEAVAAAVSAANSCPYCVEVHAMALGTLGEPAAAAAIEAGDTAAIPDRGLRALTAWAGGAGRLPADVPEDAAAEFTAVAVAFHYLNRVVSVFLGPSPLPEAVPPTARAKAKAVLGFLLKPGAAPPAGQALDLLPAAPGPKPGDTLSDAFSRAAAAIEAAGERSVPSRVRELVRRELKAWDGKPPGLSRAWVEPVLAELPAEERAPGRIALLTAKSAYQVTAADIAALSPERTDDRGVVELVSWAALTAAVAAGDRLRPRREDFPGRNGDDRSGEDVASGKGLTGD</sequence>
<dbReference type="PANTHER" id="PTHR35446">
    <property type="entry name" value="SI:CH211-175M2.5"/>
    <property type="match status" value="1"/>
</dbReference>
<dbReference type="Pfam" id="PF02627">
    <property type="entry name" value="CMD"/>
    <property type="match status" value="1"/>
</dbReference>
<keyword evidence="4" id="KW-1185">Reference proteome</keyword>
<evidence type="ECO:0000256" key="1">
    <source>
        <dbReference type="SAM" id="MobiDB-lite"/>
    </source>
</evidence>
<feature type="domain" description="Carboxymuconolactone decarboxylase-like" evidence="2">
    <location>
        <begin position="83"/>
        <end position="133"/>
    </location>
</feature>
<evidence type="ECO:0000259" key="2">
    <source>
        <dbReference type="Pfam" id="PF02627"/>
    </source>
</evidence>
<evidence type="ECO:0000313" key="3">
    <source>
        <dbReference type="EMBL" id="GHG01867.1"/>
    </source>
</evidence>
<proteinExistence type="predicted"/>
<organism evidence="3 4">
    <name type="scientific">Amycolatopsis bullii</name>
    <dbReference type="NCBI Taxonomy" id="941987"/>
    <lineage>
        <taxon>Bacteria</taxon>
        <taxon>Bacillati</taxon>
        <taxon>Actinomycetota</taxon>
        <taxon>Actinomycetes</taxon>
        <taxon>Pseudonocardiales</taxon>
        <taxon>Pseudonocardiaceae</taxon>
        <taxon>Amycolatopsis</taxon>
    </lineage>
</organism>
<dbReference type="InterPro" id="IPR003779">
    <property type="entry name" value="CMD-like"/>
</dbReference>
<dbReference type="Gene3D" id="1.20.1290.10">
    <property type="entry name" value="AhpD-like"/>
    <property type="match status" value="1"/>
</dbReference>
<dbReference type="PANTHER" id="PTHR35446:SF2">
    <property type="entry name" value="CARBOXYMUCONOLACTONE DECARBOXYLASE-LIKE DOMAIN-CONTAINING PROTEIN"/>
    <property type="match status" value="1"/>
</dbReference>
<dbReference type="InterPro" id="IPR029032">
    <property type="entry name" value="AhpD-like"/>
</dbReference>
<evidence type="ECO:0000313" key="4">
    <source>
        <dbReference type="Proteomes" id="UP000649955"/>
    </source>
</evidence>
<dbReference type="NCBIfam" id="TIGR00778">
    <property type="entry name" value="ahpD_dom"/>
    <property type="match status" value="1"/>
</dbReference>
<feature type="compositionally biased region" description="Basic and acidic residues" evidence="1">
    <location>
        <begin position="360"/>
        <end position="378"/>
    </location>
</feature>
<name>A0ABQ3K3E5_9PSEU</name>
<dbReference type="Proteomes" id="UP000649955">
    <property type="component" value="Unassembled WGS sequence"/>
</dbReference>
<accession>A0ABQ3K3E5</accession>
<reference evidence="4" key="1">
    <citation type="journal article" date="2019" name="Int. J. Syst. Evol. Microbiol.">
        <title>The Global Catalogue of Microorganisms (GCM) 10K type strain sequencing project: providing services to taxonomists for standard genome sequencing and annotation.</title>
        <authorList>
            <consortium name="The Broad Institute Genomics Platform"/>
            <consortium name="The Broad Institute Genome Sequencing Center for Infectious Disease"/>
            <person name="Wu L."/>
            <person name="Ma J."/>
        </authorList>
    </citation>
    <scope>NUCLEOTIDE SEQUENCE [LARGE SCALE GENOMIC DNA]</scope>
    <source>
        <strain evidence="4">CGMCC 4.7680</strain>
    </source>
</reference>